<feature type="active site" description="Proton acceptor" evidence="13 14">
    <location>
        <position position="403"/>
    </location>
</feature>
<dbReference type="CDD" id="cd04601">
    <property type="entry name" value="CBS_pair_IMPDH"/>
    <property type="match status" value="1"/>
</dbReference>
<dbReference type="Proteomes" id="UP000027284">
    <property type="component" value="Unassembled WGS sequence"/>
</dbReference>
<keyword evidence="10 13" id="KW-0520">NAD</keyword>
<dbReference type="GO" id="GO:0006177">
    <property type="term" value="P:GMP biosynthetic process"/>
    <property type="evidence" value="ECO:0007669"/>
    <property type="project" value="UniProtKB-UniRule"/>
</dbReference>
<comment type="pathway">
    <text evidence="13 20">Purine metabolism; XMP biosynthesis via de novo pathway; XMP from IMP: step 1/1.</text>
</comment>
<dbReference type="Pfam" id="PF00571">
    <property type="entry name" value="CBS"/>
    <property type="match status" value="2"/>
</dbReference>
<feature type="domain" description="CBS" evidence="21">
    <location>
        <begin position="94"/>
        <end position="150"/>
    </location>
</feature>
<dbReference type="FunFam" id="3.20.20.70:FF:000003">
    <property type="entry name" value="GMP reductase"/>
    <property type="match status" value="1"/>
</dbReference>
<dbReference type="EC" id="1.1.1.205" evidence="13 20"/>
<feature type="domain" description="CBS" evidence="21">
    <location>
        <begin position="154"/>
        <end position="214"/>
    </location>
</feature>
<feature type="binding site" evidence="13">
    <location>
        <position position="472"/>
    </location>
    <ligand>
        <name>K(+)</name>
        <dbReference type="ChEBI" id="CHEBI:29103"/>
        <note>ligand shared between two tetrameric partners</note>
    </ligand>
</feature>
<evidence type="ECO:0000256" key="17">
    <source>
        <dbReference type="PIRSR" id="PIRSR000130-4"/>
    </source>
</evidence>
<sequence>MVVNEIPLALTFDDVLLLPARSAVHPAEVDVSSRLTRDIVLRVPILSAAMDTVTEARMAIAMAQHGGIGVIHRNMSIDRQAEEVDMVKRSESGMIVDPVTIRPDQLVREALALMARYRISGLPVVDEQGQLKGILTNRDLRFCTDEDRPISDFMTKENLITAPVGTTLEQAKAILHKHRIEKLLVVDSEGNLKGLITVKDIKKAQEYPHACKDSMGRLRVAAAVGAGKDLADRCRALVSARVDVLVLDSSHGHAEAVLAAARWIKEHFPEVPLVAGNVATYEGARDLITLGVDAVKVGVGPGSICTTRVVTGAGVPQITAIMECARACREADVPLVADGGIKYSGDITKALAAGADTVMIGSLFAGVDESPGEQILYQGRTFKAYRGMGSLGAMREGAGARERYFQEEEELTKLVPEGIEGMVPYKGPLSAQLSQLVGGLKAGMGLCGCRTVAELQQKARFVRITQAGLRESHAHDVIITKEAPNYRVE</sequence>
<dbReference type="InterPro" id="IPR015875">
    <property type="entry name" value="IMP_DH/GMP_Rdtase_CS"/>
</dbReference>
<dbReference type="GO" id="GO:0046872">
    <property type="term" value="F:metal ion binding"/>
    <property type="evidence" value="ECO:0007669"/>
    <property type="project" value="UniProtKB-UniRule"/>
</dbReference>
<dbReference type="OrthoDB" id="9805398at2"/>
<keyword evidence="5" id="KW-0677">Repeat</keyword>
<comment type="similarity">
    <text evidence="2 13 19">Belongs to the IMPDH/GMPR family.</text>
</comment>
<dbReference type="SMART" id="SM00116">
    <property type="entry name" value="CBS"/>
    <property type="match status" value="2"/>
</dbReference>
<evidence type="ECO:0000256" key="9">
    <source>
        <dbReference type="ARBA" id="ARBA00023002"/>
    </source>
</evidence>
<dbReference type="InterPro" id="IPR000644">
    <property type="entry name" value="CBS_dom"/>
</dbReference>
<dbReference type="HAMAP" id="MF_01964">
    <property type="entry name" value="IMPDH"/>
    <property type="match status" value="1"/>
</dbReference>
<feature type="binding site" evidence="13 15">
    <location>
        <position position="417"/>
    </location>
    <ligand>
        <name>IMP</name>
        <dbReference type="ChEBI" id="CHEBI:58053"/>
    </ligand>
</feature>
<organism evidence="22 23">
    <name type="scientific">Thermoanaerobaculum aquaticum</name>
    <dbReference type="NCBI Taxonomy" id="1312852"/>
    <lineage>
        <taxon>Bacteria</taxon>
        <taxon>Pseudomonadati</taxon>
        <taxon>Acidobacteriota</taxon>
        <taxon>Thermoanaerobaculia</taxon>
        <taxon>Thermoanaerobaculales</taxon>
        <taxon>Thermoanaerobaculaceae</taxon>
        <taxon>Thermoanaerobaculum</taxon>
    </lineage>
</organism>
<evidence type="ECO:0000256" key="8">
    <source>
        <dbReference type="ARBA" id="ARBA00022958"/>
    </source>
</evidence>
<feature type="binding site" evidence="13">
    <location>
        <position position="471"/>
    </location>
    <ligand>
        <name>K(+)</name>
        <dbReference type="ChEBI" id="CHEBI:29103"/>
        <note>ligand shared between two tetrameric partners</note>
    </ligand>
</feature>
<evidence type="ECO:0000313" key="23">
    <source>
        <dbReference type="Proteomes" id="UP000027284"/>
    </source>
</evidence>
<dbReference type="InterPro" id="IPR001093">
    <property type="entry name" value="IMP_DH_GMPRt"/>
</dbReference>
<dbReference type="SUPFAM" id="SSF51412">
    <property type="entry name" value="Inosine monophosphate dehydrogenase (IMPDH)"/>
    <property type="match status" value="1"/>
</dbReference>
<protein>
    <recommendedName>
        <fullName evidence="13 20">Inosine-5'-monophosphate dehydrogenase</fullName>
        <shortName evidence="13">IMP dehydrogenase</shortName>
        <shortName evidence="13">IMPD</shortName>
        <shortName evidence="13">IMPDH</shortName>
        <ecNumber evidence="13 20">1.1.1.205</ecNumber>
    </recommendedName>
</protein>
<comment type="caution">
    <text evidence="22">The sequence shown here is derived from an EMBL/GenBank/DDBJ whole genome shotgun (WGS) entry which is preliminary data.</text>
</comment>
<feature type="binding site" description="in other chain" evidence="13 17">
    <location>
        <position position="305"/>
    </location>
    <ligand>
        <name>K(+)</name>
        <dbReference type="ChEBI" id="CHEBI:29103"/>
        <note>ligand shared between two tetrameric partners</note>
    </ligand>
</feature>
<feature type="binding site" description="in other chain" evidence="13 17">
    <location>
        <position position="300"/>
    </location>
    <ligand>
        <name>K(+)</name>
        <dbReference type="ChEBI" id="CHEBI:29103"/>
        <note>ligand shared between two tetrameric partners</note>
    </ligand>
</feature>
<keyword evidence="6 13" id="KW-0332">GMP biosynthesis</keyword>
<evidence type="ECO:0000256" key="2">
    <source>
        <dbReference type="ARBA" id="ARBA00005502"/>
    </source>
</evidence>
<dbReference type="Pfam" id="PF00478">
    <property type="entry name" value="IMPDH"/>
    <property type="match status" value="1"/>
</dbReference>
<evidence type="ECO:0000256" key="6">
    <source>
        <dbReference type="ARBA" id="ARBA00022749"/>
    </source>
</evidence>
<evidence type="ECO:0000256" key="3">
    <source>
        <dbReference type="ARBA" id="ARBA00011881"/>
    </source>
</evidence>
<evidence type="ECO:0000256" key="15">
    <source>
        <dbReference type="PIRSR" id="PIRSR000130-2"/>
    </source>
</evidence>
<evidence type="ECO:0000256" key="11">
    <source>
        <dbReference type="ARBA" id="ARBA00023122"/>
    </source>
</evidence>
<dbReference type="GO" id="GO:0006183">
    <property type="term" value="P:GTP biosynthetic process"/>
    <property type="evidence" value="ECO:0007669"/>
    <property type="project" value="TreeGrafter"/>
</dbReference>
<dbReference type="UniPathway" id="UPA00601">
    <property type="reaction ID" value="UER00295"/>
</dbReference>
<comment type="cofactor">
    <cofactor evidence="1 13">
        <name>K(+)</name>
        <dbReference type="ChEBI" id="CHEBI:29103"/>
    </cofactor>
</comment>
<accession>A0A062Y0X8</accession>
<dbReference type="Gene3D" id="3.20.20.70">
    <property type="entry name" value="Aldolase class I"/>
    <property type="match status" value="1"/>
</dbReference>
<keyword evidence="23" id="KW-1185">Reference proteome</keyword>
<dbReference type="InterPro" id="IPR013785">
    <property type="entry name" value="Aldolase_TIM"/>
</dbReference>
<feature type="binding site" evidence="13 15">
    <location>
        <begin position="361"/>
        <end position="362"/>
    </location>
    <ligand>
        <name>IMP</name>
        <dbReference type="ChEBI" id="CHEBI:58053"/>
    </ligand>
</feature>
<keyword evidence="4 13" id="KW-0479">Metal-binding</keyword>
<dbReference type="SUPFAM" id="SSF54631">
    <property type="entry name" value="CBS-domain pair"/>
    <property type="match status" value="1"/>
</dbReference>
<dbReference type="CDD" id="cd00381">
    <property type="entry name" value="IMPDH"/>
    <property type="match status" value="1"/>
</dbReference>
<feature type="active site" description="Thioimidate intermediate" evidence="13 14">
    <location>
        <position position="305"/>
    </location>
</feature>
<evidence type="ECO:0000256" key="1">
    <source>
        <dbReference type="ARBA" id="ARBA00001958"/>
    </source>
</evidence>
<dbReference type="GO" id="GO:0003938">
    <property type="term" value="F:IMP dehydrogenase activity"/>
    <property type="evidence" value="ECO:0007669"/>
    <property type="project" value="UniProtKB-UniRule"/>
</dbReference>
<dbReference type="PROSITE" id="PS51371">
    <property type="entry name" value="CBS"/>
    <property type="match status" value="2"/>
</dbReference>
<evidence type="ECO:0000256" key="18">
    <source>
        <dbReference type="PROSITE-ProRule" id="PRU00703"/>
    </source>
</evidence>
<name>A0A062Y0X8_9BACT</name>
<evidence type="ECO:0000256" key="12">
    <source>
        <dbReference type="ARBA" id="ARBA00048028"/>
    </source>
</evidence>
<evidence type="ECO:0000256" key="19">
    <source>
        <dbReference type="RuleBase" id="RU003927"/>
    </source>
</evidence>
<keyword evidence="7 13" id="KW-0658">Purine biosynthesis</keyword>
<dbReference type="PANTHER" id="PTHR11911">
    <property type="entry name" value="INOSINE-5-MONOPHOSPHATE DEHYDROGENASE RELATED"/>
    <property type="match status" value="1"/>
</dbReference>
<feature type="binding site" evidence="13 16">
    <location>
        <begin position="298"/>
        <end position="300"/>
    </location>
    <ligand>
        <name>NAD(+)</name>
        <dbReference type="ChEBI" id="CHEBI:57540"/>
    </ligand>
</feature>
<dbReference type="PANTHER" id="PTHR11911:SF111">
    <property type="entry name" value="INOSINE-5'-MONOPHOSPHATE DEHYDROGENASE"/>
    <property type="match status" value="1"/>
</dbReference>
<feature type="binding site" evidence="13 15">
    <location>
        <begin position="338"/>
        <end position="340"/>
    </location>
    <ligand>
        <name>IMP</name>
        <dbReference type="ChEBI" id="CHEBI:58053"/>
    </ligand>
</feature>
<dbReference type="RefSeq" id="WP_038047658.1">
    <property type="nucleotide sequence ID" value="NZ_JMFG01000008.1"/>
</dbReference>
<reference evidence="22 23" key="1">
    <citation type="submission" date="2014-04" db="EMBL/GenBank/DDBJ databases">
        <title>The Genome Sequence of Thermoanaerobaculum aquaticum MP-01, The First Cultivated Group 23 Acidobacterium.</title>
        <authorList>
            <person name="Stamps B.W."/>
            <person name="Losey N.A."/>
            <person name="Lawson P.A."/>
            <person name="Stevenson B.S."/>
        </authorList>
    </citation>
    <scope>NUCLEOTIDE SEQUENCE [LARGE SCALE GENOMIC DNA]</scope>
    <source>
        <strain evidence="22 23">MP-01</strain>
    </source>
</reference>
<dbReference type="SMART" id="SM01240">
    <property type="entry name" value="IMPDH"/>
    <property type="match status" value="1"/>
</dbReference>
<feature type="binding site" evidence="13">
    <location>
        <position position="473"/>
    </location>
    <ligand>
        <name>K(+)</name>
        <dbReference type="ChEBI" id="CHEBI:29103"/>
        <note>ligand shared between two tetrameric partners</note>
    </ligand>
</feature>
<evidence type="ECO:0000256" key="20">
    <source>
        <dbReference type="RuleBase" id="RU003928"/>
    </source>
</evidence>
<comment type="catalytic activity">
    <reaction evidence="12 13 20">
        <text>IMP + NAD(+) + H2O = XMP + NADH + H(+)</text>
        <dbReference type="Rhea" id="RHEA:11708"/>
        <dbReference type="ChEBI" id="CHEBI:15377"/>
        <dbReference type="ChEBI" id="CHEBI:15378"/>
        <dbReference type="ChEBI" id="CHEBI:57464"/>
        <dbReference type="ChEBI" id="CHEBI:57540"/>
        <dbReference type="ChEBI" id="CHEBI:57945"/>
        <dbReference type="ChEBI" id="CHEBI:58053"/>
        <dbReference type="EC" id="1.1.1.205"/>
    </reaction>
</comment>
<dbReference type="PROSITE" id="PS00487">
    <property type="entry name" value="IMP_DH_GMP_RED"/>
    <property type="match status" value="1"/>
</dbReference>
<keyword evidence="11 18" id="KW-0129">CBS domain</keyword>
<dbReference type="InterPro" id="IPR046342">
    <property type="entry name" value="CBS_dom_sf"/>
</dbReference>
<evidence type="ECO:0000256" key="7">
    <source>
        <dbReference type="ARBA" id="ARBA00022755"/>
    </source>
</evidence>
<feature type="binding site" evidence="13 15">
    <location>
        <begin position="385"/>
        <end position="389"/>
    </location>
    <ligand>
        <name>IMP</name>
        <dbReference type="ChEBI" id="CHEBI:58053"/>
    </ligand>
</feature>
<evidence type="ECO:0000256" key="10">
    <source>
        <dbReference type="ARBA" id="ARBA00023027"/>
    </source>
</evidence>
<evidence type="ECO:0000256" key="14">
    <source>
        <dbReference type="PIRSR" id="PIRSR000130-1"/>
    </source>
</evidence>
<evidence type="ECO:0000259" key="21">
    <source>
        <dbReference type="PROSITE" id="PS51371"/>
    </source>
</evidence>
<comment type="subunit">
    <text evidence="3 13">Homotetramer.</text>
</comment>
<evidence type="ECO:0000256" key="16">
    <source>
        <dbReference type="PIRSR" id="PIRSR000130-3"/>
    </source>
</evidence>
<feature type="binding site" evidence="13 16">
    <location>
        <begin position="248"/>
        <end position="250"/>
    </location>
    <ligand>
        <name>NAD(+)</name>
        <dbReference type="ChEBI" id="CHEBI:57540"/>
    </ligand>
</feature>
<dbReference type="PIRSF" id="PIRSF000130">
    <property type="entry name" value="IMPDH"/>
    <property type="match status" value="1"/>
</dbReference>
<evidence type="ECO:0000256" key="4">
    <source>
        <dbReference type="ARBA" id="ARBA00022723"/>
    </source>
</evidence>
<feature type="binding site" description="in other chain" evidence="13 17">
    <location>
        <position position="302"/>
    </location>
    <ligand>
        <name>K(+)</name>
        <dbReference type="ChEBI" id="CHEBI:29103"/>
        <note>ligand shared between two tetrameric partners</note>
    </ligand>
</feature>
<dbReference type="AlphaFoldDB" id="A0A062Y0X8"/>
<keyword evidence="8 13" id="KW-0630">Potassium</keyword>
<dbReference type="GO" id="GO:0000166">
    <property type="term" value="F:nucleotide binding"/>
    <property type="evidence" value="ECO:0007669"/>
    <property type="project" value="UniProtKB-UniRule"/>
</dbReference>
<comment type="activity regulation">
    <text evidence="13">Mycophenolic acid (MPA) is a non-competitive inhibitor that prevents formation of the closed enzyme conformation by binding to the same site as the amobile flap. In contrast, mizoribine monophosphate (MZP) is a competitive inhibitor that induces the closed conformation. MPA is a potent inhibitor of mammalian IMPDHs but a poor inhibitor of the bacterial enzymes. MZP is a more potent inhibitor of bacterial IMPDH.</text>
</comment>
<evidence type="ECO:0000256" key="13">
    <source>
        <dbReference type="HAMAP-Rule" id="MF_01964"/>
    </source>
</evidence>
<proteinExistence type="inferred from homology"/>
<evidence type="ECO:0000313" key="22">
    <source>
        <dbReference type="EMBL" id="KDA54390.1"/>
    </source>
</evidence>
<feature type="binding site" evidence="13 15">
    <location>
        <position position="303"/>
    </location>
    <ligand>
        <name>IMP</name>
        <dbReference type="ChEBI" id="CHEBI:58053"/>
    </ligand>
</feature>
<dbReference type="InterPro" id="IPR005990">
    <property type="entry name" value="IMP_DH"/>
</dbReference>
<evidence type="ECO:0000256" key="5">
    <source>
        <dbReference type="ARBA" id="ARBA00022737"/>
    </source>
</evidence>
<dbReference type="EMBL" id="JMFG01000008">
    <property type="protein sequence ID" value="KDA54390.1"/>
    <property type="molecule type" value="Genomic_DNA"/>
</dbReference>
<keyword evidence="9 13" id="KW-0560">Oxidoreductase</keyword>
<comment type="function">
    <text evidence="13">Catalyzes the conversion of inosine 5'-phosphate (IMP) to xanthosine 5'-phosphate (XMP), the first committed and rate-limiting step in the de novo synthesis of guanine nucleotides, and therefore plays an important role in the regulation of cell growth.</text>
</comment>
<dbReference type="STRING" id="1312852.EG19_11790"/>
<gene>
    <name evidence="13" type="primary">guaB</name>
    <name evidence="22" type="ORF">EG19_11790</name>
</gene>
<dbReference type="NCBIfam" id="TIGR01302">
    <property type="entry name" value="IMP_dehydrog"/>
    <property type="match status" value="1"/>
</dbReference>